<evidence type="ECO:0000313" key="2">
    <source>
        <dbReference type="EMBL" id="MPM68758.1"/>
    </source>
</evidence>
<dbReference type="EMBL" id="VSSQ01022442">
    <property type="protein sequence ID" value="MPM68758.1"/>
    <property type="molecule type" value="Genomic_DNA"/>
</dbReference>
<evidence type="ECO:0000256" key="1">
    <source>
        <dbReference type="SAM" id="MobiDB-lite"/>
    </source>
</evidence>
<sequence>MVGDEAGKQPDPGPAQGRLHVDQRTGRADRPAHLRAPDRGEVERADVLQGVDVVDQRMVVEVGGGVDPVLGEVGRRGVHAEGVPGDRDALVAGDRGPSDHHPEVLPRGGGPDRAGQQHQLQRDPRRTPGQVAGHLAHHRRPERVGDQRPDEPGQAVLRAGPRLDVHQGTLDRLGRRHVRVAELRRLPAAAGTRQQRAADRGFERGDPARHRGVVDPESGGSGGVGAVPDHLQEQQHVICM</sequence>
<feature type="compositionally biased region" description="Basic and acidic residues" evidence="1">
    <location>
        <begin position="73"/>
        <end position="89"/>
    </location>
</feature>
<feature type="compositionally biased region" description="Basic and acidic residues" evidence="1">
    <location>
        <begin position="196"/>
        <end position="214"/>
    </location>
</feature>
<dbReference type="AlphaFoldDB" id="A0A645BUK8"/>
<proteinExistence type="predicted"/>
<gene>
    <name evidence="2" type="ORF">SDC9_115692</name>
</gene>
<feature type="compositionally biased region" description="Basic and acidic residues" evidence="1">
    <location>
        <begin position="142"/>
        <end position="151"/>
    </location>
</feature>
<feature type="region of interest" description="Disordered" evidence="1">
    <location>
        <begin position="63"/>
        <end position="155"/>
    </location>
</feature>
<organism evidence="2">
    <name type="scientific">bioreactor metagenome</name>
    <dbReference type="NCBI Taxonomy" id="1076179"/>
    <lineage>
        <taxon>unclassified sequences</taxon>
        <taxon>metagenomes</taxon>
        <taxon>ecological metagenomes</taxon>
    </lineage>
</organism>
<protein>
    <submittedName>
        <fullName evidence="2">Uncharacterized protein</fullName>
    </submittedName>
</protein>
<reference evidence="2" key="1">
    <citation type="submission" date="2019-08" db="EMBL/GenBank/DDBJ databases">
        <authorList>
            <person name="Kucharzyk K."/>
            <person name="Murdoch R.W."/>
            <person name="Higgins S."/>
            <person name="Loffler F."/>
        </authorList>
    </citation>
    <scope>NUCLEOTIDE SEQUENCE</scope>
</reference>
<feature type="region of interest" description="Disordered" evidence="1">
    <location>
        <begin position="189"/>
        <end position="227"/>
    </location>
</feature>
<name>A0A645BUK8_9ZZZZ</name>
<feature type="region of interest" description="Disordered" evidence="1">
    <location>
        <begin position="1"/>
        <end position="43"/>
    </location>
</feature>
<comment type="caution">
    <text evidence="2">The sequence shown here is derived from an EMBL/GenBank/DDBJ whole genome shotgun (WGS) entry which is preliminary data.</text>
</comment>
<feature type="compositionally biased region" description="Basic and acidic residues" evidence="1">
    <location>
        <begin position="19"/>
        <end position="43"/>
    </location>
</feature>
<accession>A0A645BUK8</accession>